<reference evidence="4" key="1">
    <citation type="submission" date="2023-10" db="EMBL/GenBank/DDBJ databases">
        <authorList>
            <person name="Chen Y."/>
            <person name="Shah S."/>
            <person name="Dougan E. K."/>
            <person name="Thang M."/>
            <person name="Chan C."/>
        </authorList>
    </citation>
    <scope>NUCLEOTIDE SEQUENCE [LARGE SCALE GENOMIC DNA]</scope>
</reference>
<feature type="compositionally biased region" description="Low complexity" evidence="2">
    <location>
        <begin position="79"/>
        <end position="99"/>
    </location>
</feature>
<keyword evidence="5" id="KW-1185">Reference proteome</keyword>
<proteinExistence type="predicted"/>
<organism evidence="4 5">
    <name type="scientific">Prorocentrum cordatum</name>
    <dbReference type="NCBI Taxonomy" id="2364126"/>
    <lineage>
        <taxon>Eukaryota</taxon>
        <taxon>Sar</taxon>
        <taxon>Alveolata</taxon>
        <taxon>Dinophyceae</taxon>
        <taxon>Prorocentrales</taxon>
        <taxon>Prorocentraceae</taxon>
        <taxon>Prorocentrum</taxon>
    </lineage>
</organism>
<keyword evidence="1" id="KW-0479">Metal-binding</keyword>
<gene>
    <name evidence="4" type="ORF">PCOR1329_LOCUS52290</name>
</gene>
<evidence type="ECO:0000313" key="5">
    <source>
        <dbReference type="Proteomes" id="UP001189429"/>
    </source>
</evidence>
<dbReference type="PROSITE" id="PS50103">
    <property type="entry name" value="ZF_C3H1"/>
    <property type="match status" value="1"/>
</dbReference>
<sequence length="384" mass="40224">MAALAAVASNGPSVGGPAVGGDGQAGACCHGRPGACRFVDARGGGCRWGDACRFCHTCRRVSTYDRIREAISAARRRTSAAPPRQAAPPLQAAAPSSPSGCRRRASLTGLLTTCQELLLEGPLGAALPTAALAALARAQAPIALLMAGSGASAIWRLQVARLEESGLSLAPRLLSGLAPGEVRRTARALCQLRFKDRWHLETRDELDAAVEAVEAATAAAEPSHQLFAMACWYELGPGIDAATLVGSVSEEAAAGEEASPELVRQHARPRLPVFPQPAGAPLELPDGWRFRIVPALLTRPLLALRPMVVVLHSSADMMASCGVSYEARLWSASPQLCAFGGLGLQDERPLLAAEALELLAAPAQLLHVVASVRCSRRFWDVPVA</sequence>
<comment type="caution">
    <text evidence="4">The sequence shown here is derived from an EMBL/GenBank/DDBJ whole genome shotgun (WGS) entry which is preliminary data.</text>
</comment>
<keyword evidence="1" id="KW-0862">Zinc</keyword>
<evidence type="ECO:0000256" key="1">
    <source>
        <dbReference type="PROSITE-ProRule" id="PRU00723"/>
    </source>
</evidence>
<accession>A0ABN9UYG8</accession>
<dbReference type="InterPro" id="IPR000571">
    <property type="entry name" value="Znf_CCCH"/>
</dbReference>
<dbReference type="EMBL" id="CAUYUJ010016360">
    <property type="protein sequence ID" value="CAK0864376.1"/>
    <property type="molecule type" value="Genomic_DNA"/>
</dbReference>
<feature type="domain" description="C3H1-type" evidence="3">
    <location>
        <begin position="31"/>
        <end position="59"/>
    </location>
</feature>
<name>A0ABN9UYG8_9DINO</name>
<evidence type="ECO:0000256" key="2">
    <source>
        <dbReference type="SAM" id="MobiDB-lite"/>
    </source>
</evidence>
<feature type="region of interest" description="Disordered" evidence="2">
    <location>
        <begin position="74"/>
        <end position="101"/>
    </location>
</feature>
<protein>
    <recommendedName>
        <fullName evidence="3">C3H1-type domain-containing protein</fullName>
    </recommendedName>
</protein>
<dbReference type="Proteomes" id="UP001189429">
    <property type="component" value="Unassembled WGS sequence"/>
</dbReference>
<evidence type="ECO:0000313" key="4">
    <source>
        <dbReference type="EMBL" id="CAK0864376.1"/>
    </source>
</evidence>
<keyword evidence="1" id="KW-0863">Zinc-finger</keyword>
<evidence type="ECO:0000259" key="3">
    <source>
        <dbReference type="PROSITE" id="PS50103"/>
    </source>
</evidence>
<feature type="zinc finger region" description="C3H1-type" evidence="1">
    <location>
        <begin position="31"/>
        <end position="59"/>
    </location>
</feature>